<accession>A0A1X2ICB8</accession>
<keyword evidence="1" id="KW-1133">Transmembrane helix</keyword>
<evidence type="ECO:0000313" key="3">
    <source>
        <dbReference type="EMBL" id="ORZ13715.1"/>
    </source>
</evidence>
<evidence type="ECO:0000313" key="4">
    <source>
        <dbReference type="Proteomes" id="UP000193560"/>
    </source>
</evidence>
<name>A0A1X2ICB8_9FUNG</name>
<reference evidence="3 4" key="1">
    <citation type="submission" date="2016-07" db="EMBL/GenBank/DDBJ databases">
        <title>Pervasive Adenine N6-methylation of Active Genes in Fungi.</title>
        <authorList>
            <consortium name="DOE Joint Genome Institute"/>
            <person name="Mondo S.J."/>
            <person name="Dannebaum R.O."/>
            <person name="Kuo R.C."/>
            <person name="Labutti K."/>
            <person name="Haridas S."/>
            <person name="Kuo A."/>
            <person name="Salamov A."/>
            <person name="Ahrendt S.R."/>
            <person name="Lipzen A."/>
            <person name="Sullivan W."/>
            <person name="Andreopoulos W.B."/>
            <person name="Clum A."/>
            <person name="Lindquist E."/>
            <person name="Daum C."/>
            <person name="Ramamoorthy G.K."/>
            <person name="Gryganskyi A."/>
            <person name="Culley D."/>
            <person name="Magnuson J.K."/>
            <person name="James T.Y."/>
            <person name="O'Malley M.A."/>
            <person name="Stajich J.E."/>
            <person name="Spatafora J.W."/>
            <person name="Visel A."/>
            <person name="Grigoriev I.V."/>
        </authorList>
    </citation>
    <scope>NUCLEOTIDE SEQUENCE [LARGE SCALE GENOMIC DNA]</scope>
    <source>
        <strain evidence="3 4">NRRL 1336</strain>
    </source>
</reference>
<proteinExistence type="predicted"/>
<dbReference type="Proteomes" id="UP000193560">
    <property type="component" value="Unassembled WGS sequence"/>
</dbReference>
<evidence type="ECO:0000256" key="2">
    <source>
        <dbReference type="SAM" id="SignalP"/>
    </source>
</evidence>
<feature type="chain" id="PRO_5012733271" description="Translocon-associated protein subunit alpha" evidence="2">
    <location>
        <begin position="26"/>
        <end position="166"/>
    </location>
</feature>
<keyword evidence="4" id="KW-1185">Reference proteome</keyword>
<feature type="signal peptide" evidence="2">
    <location>
        <begin position="1"/>
        <end position="25"/>
    </location>
</feature>
<sequence>MLTRFTSVIFMVSFLIMCLSKVSLAQVGPQINSPANNATVNPGDKVPIQFSYQNMGAGSCSVNISLWQDAAATEKIQDVVTDYDVGAGNSSGVQIDFTKNATYDWYVPHGMNFTFYLTVTETTSTEIGNFSLRSFPLMLHPSSSWAVLPNYAFALVLSLGVLLLQA</sequence>
<evidence type="ECO:0000256" key="1">
    <source>
        <dbReference type="SAM" id="Phobius"/>
    </source>
</evidence>
<keyword evidence="1" id="KW-0472">Membrane</keyword>
<organism evidence="3 4">
    <name type="scientific">Absidia repens</name>
    <dbReference type="NCBI Taxonomy" id="90262"/>
    <lineage>
        <taxon>Eukaryota</taxon>
        <taxon>Fungi</taxon>
        <taxon>Fungi incertae sedis</taxon>
        <taxon>Mucoromycota</taxon>
        <taxon>Mucoromycotina</taxon>
        <taxon>Mucoromycetes</taxon>
        <taxon>Mucorales</taxon>
        <taxon>Cunninghamellaceae</taxon>
        <taxon>Absidia</taxon>
    </lineage>
</organism>
<dbReference type="OrthoDB" id="2278235at2759"/>
<evidence type="ECO:0008006" key="5">
    <source>
        <dbReference type="Google" id="ProtNLM"/>
    </source>
</evidence>
<keyword evidence="2" id="KW-0732">Signal</keyword>
<dbReference type="EMBL" id="MCGE01000016">
    <property type="protein sequence ID" value="ORZ13715.1"/>
    <property type="molecule type" value="Genomic_DNA"/>
</dbReference>
<feature type="transmembrane region" description="Helical" evidence="1">
    <location>
        <begin position="145"/>
        <end position="164"/>
    </location>
</feature>
<protein>
    <recommendedName>
        <fullName evidence="5">Translocon-associated protein subunit alpha</fullName>
    </recommendedName>
</protein>
<comment type="caution">
    <text evidence="3">The sequence shown here is derived from an EMBL/GenBank/DDBJ whole genome shotgun (WGS) entry which is preliminary data.</text>
</comment>
<gene>
    <name evidence="3" type="ORF">BCR42DRAFT_418914</name>
</gene>
<dbReference type="AlphaFoldDB" id="A0A1X2ICB8"/>
<keyword evidence="1" id="KW-0812">Transmembrane</keyword>